<accession>A0ABS8UKB6</accession>
<sequence>MAQLQSERVVEECIQEPVAQLEAKDVKKTLASNNKEDSASFKFNVLVPEFVPRSHNTTVVVVAAAATTPISSYLYPYFQYLSGGTTTSDWLYIGDQDTLSYVPNQNFSAMLQKDVLPEDVKNKIIKHVIILILRNPNQSVSKMKKVEKKTMKILTLLKKILEYC</sequence>
<proteinExistence type="predicted"/>
<name>A0ABS8UKB6_DATST</name>
<keyword evidence="2" id="KW-1185">Reference proteome</keyword>
<comment type="caution">
    <text evidence="1">The sequence shown here is derived from an EMBL/GenBank/DDBJ whole genome shotgun (WGS) entry which is preliminary data.</text>
</comment>
<dbReference type="Proteomes" id="UP000823775">
    <property type="component" value="Unassembled WGS sequence"/>
</dbReference>
<evidence type="ECO:0000313" key="1">
    <source>
        <dbReference type="EMBL" id="MCD9559259.1"/>
    </source>
</evidence>
<protein>
    <submittedName>
        <fullName evidence="1">Uncharacterized protein</fullName>
    </submittedName>
</protein>
<organism evidence="1 2">
    <name type="scientific">Datura stramonium</name>
    <name type="common">Jimsonweed</name>
    <name type="synonym">Common thornapple</name>
    <dbReference type="NCBI Taxonomy" id="4076"/>
    <lineage>
        <taxon>Eukaryota</taxon>
        <taxon>Viridiplantae</taxon>
        <taxon>Streptophyta</taxon>
        <taxon>Embryophyta</taxon>
        <taxon>Tracheophyta</taxon>
        <taxon>Spermatophyta</taxon>
        <taxon>Magnoliopsida</taxon>
        <taxon>eudicotyledons</taxon>
        <taxon>Gunneridae</taxon>
        <taxon>Pentapetalae</taxon>
        <taxon>asterids</taxon>
        <taxon>lamiids</taxon>
        <taxon>Solanales</taxon>
        <taxon>Solanaceae</taxon>
        <taxon>Solanoideae</taxon>
        <taxon>Datureae</taxon>
        <taxon>Datura</taxon>
    </lineage>
</organism>
<reference evidence="1 2" key="1">
    <citation type="journal article" date="2021" name="BMC Genomics">
        <title>Datura genome reveals duplications of psychoactive alkaloid biosynthetic genes and high mutation rate following tissue culture.</title>
        <authorList>
            <person name="Rajewski A."/>
            <person name="Carter-House D."/>
            <person name="Stajich J."/>
            <person name="Litt A."/>
        </authorList>
    </citation>
    <scope>NUCLEOTIDE SEQUENCE [LARGE SCALE GENOMIC DNA]</scope>
    <source>
        <strain evidence="1">AR-01</strain>
    </source>
</reference>
<evidence type="ECO:0000313" key="2">
    <source>
        <dbReference type="Proteomes" id="UP000823775"/>
    </source>
</evidence>
<dbReference type="EMBL" id="JACEIK010002119">
    <property type="protein sequence ID" value="MCD9559259.1"/>
    <property type="molecule type" value="Genomic_DNA"/>
</dbReference>
<gene>
    <name evidence="1" type="ORF">HAX54_017120</name>
</gene>